<feature type="compositionally biased region" description="Basic and acidic residues" evidence="3">
    <location>
        <begin position="605"/>
        <end position="617"/>
    </location>
</feature>
<dbReference type="SUPFAM" id="SSF57997">
    <property type="entry name" value="Tropomyosin"/>
    <property type="match status" value="1"/>
</dbReference>
<dbReference type="InterPro" id="IPR012677">
    <property type="entry name" value="Nucleotide-bd_a/b_plait_sf"/>
</dbReference>
<evidence type="ECO:0000256" key="1">
    <source>
        <dbReference type="PROSITE-ProRule" id="PRU00176"/>
    </source>
</evidence>
<dbReference type="AlphaFoldDB" id="A0A498JD94"/>
<gene>
    <name evidence="5" type="ORF">DVH24_042589</name>
</gene>
<feature type="region of interest" description="Disordered" evidence="3">
    <location>
        <begin position="265"/>
        <end position="328"/>
    </location>
</feature>
<dbReference type="EMBL" id="RDQH01000334">
    <property type="protein sequence ID" value="RXH92815.1"/>
    <property type="molecule type" value="Genomic_DNA"/>
</dbReference>
<organism evidence="5 6">
    <name type="scientific">Malus domestica</name>
    <name type="common">Apple</name>
    <name type="synonym">Pyrus malus</name>
    <dbReference type="NCBI Taxonomy" id="3750"/>
    <lineage>
        <taxon>Eukaryota</taxon>
        <taxon>Viridiplantae</taxon>
        <taxon>Streptophyta</taxon>
        <taxon>Embryophyta</taxon>
        <taxon>Tracheophyta</taxon>
        <taxon>Spermatophyta</taxon>
        <taxon>Magnoliopsida</taxon>
        <taxon>eudicotyledons</taxon>
        <taxon>Gunneridae</taxon>
        <taxon>Pentapetalae</taxon>
        <taxon>rosids</taxon>
        <taxon>fabids</taxon>
        <taxon>Rosales</taxon>
        <taxon>Rosaceae</taxon>
        <taxon>Amygdaloideae</taxon>
        <taxon>Maleae</taxon>
        <taxon>Malus</taxon>
    </lineage>
</organism>
<accession>A0A498JD94</accession>
<dbReference type="SUPFAM" id="SSF54928">
    <property type="entry name" value="RNA-binding domain, RBD"/>
    <property type="match status" value="2"/>
</dbReference>
<dbReference type="Pfam" id="PF00076">
    <property type="entry name" value="RRM_1"/>
    <property type="match status" value="2"/>
</dbReference>
<dbReference type="PANTHER" id="PTHR35689:SF1">
    <property type="entry name" value="EARLY ENDOSOME ANTIGEN"/>
    <property type="match status" value="1"/>
</dbReference>
<dbReference type="SMART" id="SM00360">
    <property type="entry name" value="RRM"/>
    <property type="match status" value="2"/>
</dbReference>
<dbReference type="PROSITE" id="PS50102">
    <property type="entry name" value="RRM"/>
    <property type="match status" value="2"/>
</dbReference>
<feature type="coiled-coil region" evidence="2">
    <location>
        <begin position="46"/>
        <end position="150"/>
    </location>
</feature>
<dbReference type="Proteomes" id="UP000290289">
    <property type="component" value="Chromosome 8"/>
</dbReference>
<feature type="domain" description="RRM" evidence="4">
    <location>
        <begin position="521"/>
        <end position="600"/>
    </location>
</feature>
<evidence type="ECO:0000256" key="3">
    <source>
        <dbReference type="SAM" id="MobiDB-lite"/>
    </source>
</evidence>
<feature type="compositionally biased region" description="Low complexity" evidence="3">
    <location>
        <begin position="620"/>
        <end position="634"/>
    </location>
</feature>
<protein>
    <recommendedName>
        <fullName evidence="4">RRM domain-containing protein</fullName>
    </recommendedName>
</protein>
<dbReference type="GO" id="GO:0003723">
    <property type="term" value="F:RNA binding"/>
    <property type="evidence" value="ECO:0007669"/>
    <property type="project" value="UniProtKB-UniRule"/>
</dbReference>
<evidence type="ECO:0000256" key="2">
    <source>
        <dbReference type="SAM" id="Coils"/>
    </source>
</evidence>
<dbReference type="STRING" id="3750.A0A498JD94"/>
<feature type="compositionally biased region" description="Polar residues" evidence="3">
    <location>
        <begin position="316"/>
        <end position="328"/>
    </location>
</feature>
<name>A0A498JD94_MALDO</name>
<dbReference type="InterPro" id="IPR000504">
    <property type="entry name" value="RRM_dom"/>
</dbReference>
<dbReference type="InterPro" id="IPR035979">
    <property type="entry name" value="RBD_domain_sf"/>
</dbReference>
<evidence type="ECO:0000259" key="4">
    <source>
        <dbReference type="PROSITE" id="PS50102"/>
    </source>
</evidence>
<evidence type="ECO:0000313" key="6">
    <source>
        <dbReference type="Proteomes" id="UP000290289"/>
    </source>
</evidence>
<keyword evidence="6" id="KW-1185">Reference proteome</keyword>
<dbReference type="Gene3D" id="3.30.70.330">
    <property type="match status" value="2"/>
</dbReference>
<keyword evidence="1" id="KW-0694">RNA-binding</keyword>
<comment type="caution">
    <text evidence="5">The sequence shown here is derived from an EMBL/GenBank/DDBJ whole genome shotgun (WGS) entry which is preliminary data.</text>
</comment>
<dbReference type="PANTHER" id="PTHR35689">
    <property type="entry name" value="EARLY ENDOSOME ANTIGEN"/>
    <property type="match status" value="1"/>
</dbReference>
<reference evidence="5 6" key="1">
    <citation type="submission" date="2018-10" db="EMBL/GenBank/DDBJ databases">
        <title>A high-quality apple genome assembly.</title>
        <authorList>
            <person name="Hu J."/>
        </authorList>
    </citation>
    <scope>NUCLEOTIDE SEQUENCE [LARGE SCALE GENOMIC DNA]</scope>
    <source>
        <strain evidence="6">cv. HFTH1</strain>
        <tissue evidence="5">Young leaf</tissue>
    </source>
</reference>
<feature type="domain" description="RRM" evidence="4">
    <location>
        <begin position="427"/>
        <end position="504"/>
    </location>
</feature>
<feature type="coiled-coil region" evidence="2">
    <location>
        <begin position="220"/>
        <end position="254"/>
    </location>
</feature>
<feature type="region of interest" description="Disordered" evidence="3">
    <location>
        <begin position="604"/>
        <end position="634"/>
    </location>
</feature>
<keyword evidence="2" id="KW-0175">Coiled coil</keyword>
<dbReference type="Gene3D" id="1.20.5.170">
    <property type="match status" value="1"/>
</dbReference>
<proteinExistence type="predicted"/>
<sequence>MNLPQEIDDYIKESIDHSLGLPVSTHTLELKFRCCEEAKRRLQNQYSLILSKLKEKEQVLERAKAEASMNAQALRKFVEENQRLASECAHLVTQCNKWERECSLYDHDREALMDFGNEADQRAKEAEIRVQKLEDEVRELRDELGLYKYKMEMHPVDSSAEDTAIEDKLLDSVLATLISKDEAVSARAFLEANKGNESCARLLKILKPSSQKVLSLVAEVKTLEKDKEHLRINLRTAEEEVKLLFEENKVLDVENKRLLRLYQKERNHSASGGKHTDSASAKSNKRKSSSKTSSPIQGKIDFSEQEAARQPLSPLRCNSPNSRTSKSSTAMALLRHLSFPTEQLLPLTTLLSLQIPQHLSKHTPTTLSLSPSLCSPSLFLPQTHSRSSSLRAKKLGNFVLQFSAAAQDQALDETPVLEAEPEEFSDTRLLAQNVPWHCTPEDVRTVFEKYGTVVDVELAMYDKTRNRGLAFVTMGSPEEARMALDNLESSEMEGRVIKMAYARPKKTKIPPPSSQPKPITFNLYVENLPYEARSKDLKELFKSEDYNVVTAEIVFQNNPRRSAGYGFVGFKTKAEAEAALSASHGKLLMGRRIRVARGKQFVKVPKTESSKQGDKSTELNSSVEEVNTVVNDTN</sequence>
<evidence type="ECO:0000313" key="5">
    <source>
        <dbReference type="EMBL" id="RXH92815.1"/>
    </source>
</evidence>